<evidence type="ECO:0000313" key="2">
    <source>
        <dbReference type="EMBL" id="KKN73345.1"/>
    </source>
</evidence>
<dbReference type="EMBL" id="LAZR01000345">
    <property type="protein sequence ID" value="KKN73345.1"/>
    <property type="molecule type" value="Genomic_DNA"/>
</dbReference>
<accession>A0A0F9SWS6</accession>
<comment type="caution">
    <text evidence="2">The sequence shown here is derived from an EMBL/GenBank/DDBJ whole genome shotgun (WGS) entry which is preliminary data.</text>
</comment>
<evidence type="ECO:0000256" key="1">
    <source>
        <dbReference type="SAM" id="MobiDB-lite"/>
    </source>
</evidence>
<name>A0A0F9SWS6_9ZZZZ</name>
<reference evidence="2" key="1">
    <citation type="journal article" date="2015" name="Nature">
        <title>Complex archaea that bridge the gap between prokaryotes and eukaryotes.</title>
        <authorList>
            <person name="Spang A."/>
            <person name="Saw J.H."/>
            <person name="Jorgensen S.L."/>
            <person name="Zaremba-Niedzwiedzka K."/>
            <person name="Martijn J."/>
            <person name="Lind A.E."/>
            <person name="van Eijk R."/>
            <person name="Schleper C."/>
            <person name="Guy L."/>
            <person name="Ettema T.J."/>
        </authorList>
    </citation>
    <scope>NUCLEOTIDE SEQUENCE</scope>
</reference>
<dbReference type="AlphaFoldDB" id="A0A0F9SWS6"/>
<organism evidence="2">
    <name type="scientific">marine sediment metagenome</name>
    <dbReference type="NCBI Taxonomy" id="412755"/>
    <lineage>
        <taxon>unclassified sequences</taxon>
        <taxon>metagenomes</taxon>
        <taxon>ecological metagenomes</taxon>
    </lineage>
</organism>
<gene>
    <name evidence="2" type="ORF">LCGC14_0401580</name>
</gene>
<sequence>MAGKRFKITTRDPSDLTGKSCGFDFEDGVCTVDIADGDIRADQGLQNAKSIHGCRVEVLGVIDDDGDFTAKKKKKAEEKKPEEKPTAKKDEGKK</sequence>
<feature type="region of interest" description="Disordered" evidence="1">
    <location>
        <begin position="69"/>
        <end position="94"/>
    </location>
</feature>
<proteinExistence type="predicted"/>
<feature type="compositionally biased region" description="Basic and acidic residues" evidence="1">
    <location>
        <begin position="75"/>
        <end position="94"/>
    </location>
</feature>
<protein>
    <submittedName>
        <fullName evidence="2">Uncharacterized protein</fullName>
    </submittedName>
</protein>